<accession>A0A0A0KXB1</accession>
<sequence length="102" mass="11294">MKCTYEIVVFFPCFIISNMLTLKCLLYIIKSNNSYRRFEVGSILIGVFYIAIVNLDGVGSSCSSDSRDLQSIQSSPSIAITISRYEINSILPNLNTHGNSSS</sequence>
<organism evidence="2 3">
    <name type="scientific">Cucumis sativus</name>
    <name type="common">Cucumber</name>
    <dbReference type="NCBI Taxonomy" id="3659"/>
    <lineage>
        <taxon>Eukaryota</taxon>
        <taxon>Viridiplantae</taxon>
        <taxon>Streptophyta</taxon>
        <taxon>Embryophyta</taxon>
        <taxon>Tracheophyta</taxon>
        <taxon>Spermatophyta</taxon>
        <taxon>Magnoliopsida</taxon>
        <taxon>eudicotyledons</taxon>
        <taxon>Gunneridae</taxon>
        <taxon>Pentapetalae</taxon>
        <taxon>rosids</taxon>
        <taxon>fabids</taxon>
        <taxon>Cucurbitales</taxon>
        <taxon>Cucurbitaceae</taxon>
        <taxon>Benincaseae</taxon>
        <taxon>Cucumis</taxon>
    </lineage>
</organism>
<reference evidence="2 3" key="4">
    <citation type="journal article" date="2011" name="BMC Genomics">
        <title>RNA-Seq improves annotation of protein-coding genes in the cucumber genome.</title>
        <authorList>
            <person name="Li Z."/>
            <person name="Zhang Z."/>
            <person name="Yan P."/>
            <person name="Huang S."/>
            <person name="Fei Z."/>
            <person name="Lin K."/>
        </authorList>
    </citation>
    <scope>NUCLEOTIDE SEQUENCE [LARGE SCALE GENOMIC DNA]</scope>
    <source>
        <strain evidence="3">cv. 9930</strain>
    </source>
</reference>
<protein>
    <submittedName>
        <fullName evidence="2">Uncharacterized protein</fullName>
    </submittedName>
</protein>
<dbReference type="EMBL" id="CM002925">
    <property type="protein sequence ID" value="KGN53479.1"/>
    <property type="molecule type" value="Genomic_DNA"/>
</dbReference>
<feature type="transmembrane region" description="Helical" evidence="1">
    <location>
        <begin position="7"/>
        <end position="29"/>
    </location>
</feature>
<keyword evidence="1" id="KW-1133">Transmembrane helix</keyword>
<evidence type="ECO:0000313" key="3">
    <source>
        <dbReference type="Proteomes" id="UP000029981"/>
    </source>
</evidence>
<evidence type="ECO:0000256" key="1">
    <source>
        <dbReference type="SAM" id="Phobius"/>
    </source>
</evidence>
<reference evidence="2 3" key="2">
    <citation type="journal article" date="2009" name="PLoS ONE">
        <title>An integrated genetic and cytogenetic map of the cucumber genome.</title>
        <authorList>
            <person name="Ren Y."/>
            <person name="Zhang Z."/>
            <person name="Liu J."/>
            <person name="Staub J.E."/>
            <person name="Han Y."/>
            <person name="Cheng Z."/>
            <person name="Li X."/>
            <person name="Lu J."/>
            <person name="Miao H."/>
            <person name="Kang H."/>
            <person name="Xie B."/>
            <person name="Gu X."/>
            <person name="Wang X."/>
            <person name="Du Y."/>
            <person name="Jin W."/>
            <person name="Huang S."/>
        </authorList>
    </citation>
    <scope>NUCLEOTIDE SEQUENCE [LARGE SCALE GENOMIC DNA]</scope>
    <source>
        <strain evidence="3">cv. 9930</strain>
    </source>
</reference>
<keyword evidence="1" id="KW-0812">Transmembrane</keyword>
<gene>
    <name evidence="2" type="ORF">Csa_4G056685</name>
</gene>
<dbReference type="Gramene" id="KGN53479">
    <property type="protein sequence ID" value="KGN53479"/>
    <property type="gene ID" value="Csa_4G056685"/>
</dbReference>
<keyword evidence="3" id="KW-1185">Reference proteome</keyword>
<name>A0A0A0KXB1_CUCSA</name>
<dbReference type="AlphaFoldDB" id="A0A0A0KXB1"/>
<reference evidence="2 3" key="1">
    <citation type="journal article" date="2009" name="Nat. Genet.">
        <title>The genome of the cucumber, Cucumis sativus L.</title>
        <authorList>
            <person name="Huang S."/>
            <person name="Li R."/>
            <person name="Zhang Z."/>
            <person name="Li L."/>
            <person name="Gu X."/>
            <person name="Fan W."/>
            <person name="Lucas W.J."/>
            <person name="Wang X."/>
            <person name="Xie B."/>
            <person name="Ni P."/>
            <person name="Ren Y."/>
            <person name="Zhu H."/>
            <person name="Li J."/>
            <person name="Lin K."/>
            <person name="Jin W."/>
            <person name="Fei Z."/>
            <person name="Li G."/>
            <person name="Staub J."/>
            <person name="Kilian A."/>
            <person name="van der Vossen E.A."/>
            <person name="Wu Y."/>
            <person name="Guo J."/>
            <person name="He J."/>
            <person name="Jia Z."/>
            <person name="Ren Y."/>
            <person name="Tian G."/>
            <person name="Lu Y."/>
            <person name="Ruan J."/>
            <person name="Qian W."/>
            <person name="Wang M."/>
            <person name="Huang Q."/>
            <person name="Li B."/>
            <person name="Xuan Z."/>
            <person name="Cao J."/>
            <person name="Asan"/>
            <person name="Wu Z."/>
            <person name="Zhang J."/>
            <person name="Cai Q."/>
            <person name="Bai Y."/>
            <person name="Zhao B."/>
            <person name="Han Y."/>
            <person name="Li Y."/>
            <person name="Li X."/>
            <person name="Wang S."/>
            <person name="Shi Q."/>
            <person name="Liu S."/>
            <person name="Cho W.K."/>
            <person name="Kim J.Y."/>
            <person name="Xu Y."/>
            <person name="Heller-Uszynska K."/>
            <person name="Miao H."/>
            <person name="Cheng Z."/>
            <person name="Zhang S."/>
            <person name="Wu J."/>
            <person name="Yang Y."/>
            <person name="Kang H."/>
            <person name="Li M."/>
            <person name="Liang H."/>
            <person name="Ren X."/>
            <person name="Shi Z."/>
            <person name="Wen M."/>
            <person name="Jian M."/>
            <person name="Yang H."/>
            <person name="Zhang G."/>
            <person name="Yang Z."/>
            <person name="Chen R."/>
            <person name="Liu S."/>
            <person name="Li J."/>
            <person name="Ma L."/>
            <person name="Liu H."/>
            <person name="Zhou Y."/>
            <person name="Zhao J."/>
            <person name="Fang X."/>
            <person name="Li G."/>
            <person name="Fang L."/>
            <person name="Li Y."/>
            <person name="Liu D."/>
            <person name="Zheng H."/>
            <person name="Zhang Y."/>
            <person name="Qin N."/>
            <person name="Li Z."/>
            <person name="Yang G."/>
            <person name="Yang S."/>
            <person name="Bolund L."/>
            <person name="Kristiansen K."/>
            <person name="Zheng H."/>
            <person name="Li S."/>
            <person name="Zhang X."/>
            <person name="Yang H."/>
            <person name="Wang J."/>
            <person name="Sun R."/>
            <person name="Zhang B."/>
            <person name="Jiang S."/>
            <person name="Wang J."/>
            <person name="Du Y."/>
            <person name="Li S."/>
        </authorList>
    </citation>
    <scope>NUCLEOTIDE SEQUENCE [LARGE SCALE GENOMIC DNA]</scope>
    <source>
        <strain evidence="3">cv. 9930</strain>
    </source>
</reference>
<proteinExistence type="predicted"/>
<reference evidence="2 3" key="3">
    <citation type="journal article" date="2010" name="BMC Genomics">
        <title>Transcriptome sequencing and comparative analysis of cucumber flowers with different sex types.</title>
        <authorList>
            <person name="Guo S."/>
            <person name="Zheng Y."/>
            <person name="Joung J.G."/>
            <person name="Liu S."/>
            <person name="Zhang Z."/>
            <person name="Crasta O.R."/>
            <person name="Sobral B.W."/>
            <person name="Xu Y."/>
            <person name="Huang S."/>
            <person name="Fei Z."/>
        </authorList>
    </citation>
    <scope>NUCLEOTIDE SEQUENCE [LARGE SCALE GENOMIC DNA]</scope>
    <source>
        <strain evidence="3">cv. 9930</strain>
    </source>
</reference>
<feature type="transmembrane region" description="Helical" evidence="1">
    <location>
        <begin position="41"/>
        <end position="59"/>
    </location>
</feature>
<dbReference type="Proteomes" id="UP000029981">
    <property type="component" value="Chromosome 4"/>
</dbReference>
<keyword evidence="1" id="KW-0472">Membrane</keyword>
<evidence type="ECO:0000313" key="2">
    <source>
        <dbReference type="EMBL" id="KGN53479.1"/>
    </source>
</evidence>